<name>A0A024V3Z4_PLAFA</name>
<dbReference type="PANTHER" id="PTHR36193">
    <property type="entry name" value="PHISTB DOMAIN-CONTAINING RESA-LIKE PROTEIN 1"/>
    <property type="match status" value="1"/>
</dbReference>
<feature type="compositionally biased region" description="Low complexity" evidence="1">
    <location>
        <begin position="386"/>
        <end position="395"/>
    </location>
</feature>
<dbReference type="InterPro" id="IPR006526">
    <property type="entry name" value="Export_prot_PHISTa/b/c"/>
</dbReference>
<accession>A0A024V3Z4</accession>
<evidence type="ECO:0000259" key="2">
    <source>
        <dbReference type="Pfam" id="PF09687"/>
    </source>
</evidence>
<reference evidence="3 4" key="2">
    <citation type="submission" date="2013-02" db="EMBL/GenBank/DDBJ databases">
        <title>The Genome Sequence of Plasmodium falciparum Vietnam Oak-Knoll (FVO).</title>
        <authorList>
            <consortium name="The Broad Institute Genome Sequencing Platform"/>
            <consortium name="The Broad Institute Genome Sequencing Center for Infectious Disease"/>
            <person name="Neafsey D."/>
            <person name="Cheeseman I."/>
            <person name="Volkman S."/>
            <person name="Adams J."/>
            <person name="Walker B."/>
            <person name="Young S.K."/>
            <person name="Zeng Q."/>
            <person name="Gargeya S."/>
            <person name="Fitzgerald M."/>
            <person name="Haas B."/>
            <person name="Abouelleil A."/>
            <person name="Alvarado L."/>
            <person name="Arachchi H.M."/>
            <person name="Berlin A.M."/>
            <person name="Chapman S.B."/>
            <person name="Dewar J."/>
            <person name="Goldberg J."/>
            <person name="Griggs A."/>
            <person name="Gujja S."/>
            <person name="Hansen M."/>
            <person name="Howarth C."/>
            <person name="Imamovic A."/>
            <person name="Larimer J."/>
            <person name="McCowan C."/>
            <person name="Murphy C."/>
            <person name="Neiman D."/>
            <person name="Pearson M."/>
            <person name="Priest M."/>
            <person name="Roberts A."/>
            <person name="Saif S."/>
            <person name="Shea T."/>
            <person name="Sisk P."/>
            <person name="Sykes S."/>
            <person name="Wortman J."/>
            <person name="Nusbaum C."/>
            <person name="Birren B."/>
        </authorList>
    </citation>
    <scope>NUCLEOTIDE SEQUENCE [LARGE SCALE GENOMIC DNA]</scope>
    <source>
        <strain evidence="4">Vietnam Oak-Knoll (FVO)</strain>
    </source>
</reference>
<dbReference type="Pfam" id="PF09687">
    <property type="entry name" value="PRESAN"/>
    <property type="match status" value="1"/>
</dbReference>
<dbReference type="InterPro" id="IPR044885">
    <property type="entry name" value="PRESA_N_sf"/>
</dbReference>
<feature type="domain" description="Plasmodium RESA N-terminal" evidence="2">
    <location>
        <begin position="170"/>
        <end position="293"/>
    </location>
</feature>
<reference evidence="3 4" key="1">
    <citation type="submission" date="2013-02" db="EMBL/GenBank/DDBJ databases">
        <title>The Genome Annotation of Plasmodium falciparum Vietnam Oak-Knoll (FVO).</title>
        <authorList>
            <consortium name="The Broad Institute Genome Sequencing Platform"/>
            <consortium name="The Broad Institute Genome Sequencing Center for Infectious Disease"/>
            <person name="Neafsey D."/>
            <person name="Hoffman S."/>
            <person name="Volkman S."/>
            <person name="Rosenthal P."/>
            <person name="Walker B."/>
            <person name="Young S.K."/>
            <person name="Zeng Q."/>
            <person name="Gargeya S."/>
            <person name="Fitzgerald M."/>
            <person name="Haas B."/>
            <person name="Abouelleil A."/>
            <person name="Allen A.W."/>
            <person name="Alvarado L."/>
            <person name="Arachchi H.M."/>
            <person name="Berlin A.M."/>
            <person name="Chapman S.B."/>
            <person name="Gainer-Dewar J."/>
            <person name="Goldberg J."/>
            <person name="Griggs A."/>
            <person name="Gujja S."/>
            <person name="Hansen M."/>
            <person name="Howarth C."/>
            <person name="Imamovic A."/>
            <person name="Ireland A."/>
            <person name="Larimer J."/>
            <person name="McCowan C."/>
            <person name="Murphy C."/>
            <person name="Pearson M."/>
            <person name="Poon T.W."/>
            <person name="Priest M."/>
            <person name="Roberts A."/>
            <person name="Saif S."/>
            <person name="Shea T."/>
            <person name="Sisk P."/>
            <person name="Sykes S."/>
            <person name="Wortman J."/>
            <person name="Nusbaum C."/>
            <person name="Birren B."/>
        </authorList>
    </citation>
    <scope>NUCLEOTIDE SEQUENCE [LARGE SCALE GENOMIC DNA]</scope>
    <source>
        <strain evidence="4">Vietnam Oak-Knoll (FVO)</strain>
    </source>
</reference>
<sequence>MSLFIESSFILPKGIIDSYIKFKTWNSCSYSDKEKKASQANIWTPVFSTRFAIPIIGIIYALLWNGDATFGYSALDMSLDEKYSRTLFETNNGNNGYVSSLTNKILNKMNKGPKKEVEEKNAEKILGFDDKNILEALDLFINNIKNIALSSKLNSSDIYNHGNTFIDNVMSNEEIDQEIESFLNGGNYDREKLNRLWWQIMRNEELKYVSVNNKLYKVYKALRKKYNVDNSYAENKWNECKKNIIVGRVEYQNYINKVFLDWINGDSINNDEFIKLVRTCRVTWKKLRTKMIKALKKSLTKSFEKRHNELKSNEYIYKYKYELEEGDYADDDLLIKDDLLNNHDFQFDDDVSSVITEKTNECLKGDHDLESVNTDNHGTELEESDSSSGSKVSNETTNSGDSDDSKKTIVLNLEGQCTIYLRRRPKNLTLSSPQRLKFTAGGGFCGKLRN</sequence>
<dbReference type="Proteomes" id="UP000030690">
    <property type="component" value="Unassembled WGS sequence"/>
</dbReference>
<organism evidence="3 4">
    <name type="scientific">Plasmodium falciparum Vietnam Oak-Knoll</name>
    <name type="common">FVO</name>
    <dbReference type="NCBI Taxonomy" id="1036723"/>
    <lineage>
        <taxon>Eukaryota</taxon>
        <taxon>Sar</taxon>
        <taxon>Alveolata</taxon>
        <taxon>Apicomplexa</taxon>
        <taxon>Aconoidasida</taxon>
        <taxon>Haemosporida</taxon>
        <taxon>Plasmodiidae</taxon>
        <taxon>Plasmodium</taxon>
        <taxon>Plasmodium (Laverania)</taxon>
    </lineage>
</organism>
<gene>
    <name evidence="3" type="ORF">PFFVO_03816</name>
</gene>
<evidence type="ECO:0000313" key="4">
    <source>
        <dbReference type="Proteomes" id="UP000030690"/>
    </source>
</evidence>
<evidence type="ECO:0000256" key="1">
    <source>
        <dbReference type="SAM" id="MobiDB-lite"/>
    </source>
</evidence>
<protein>
    <recommendedName>
        <fullName evidence="2">Plasmodium RESA N-terminal domain-containing protein</fullName>
    </recommendedName>
</protein>
<dbReference type="NCBIfam" id="TIGR01639">
    <property type="entry name" value="P_fal_TIGR01639"/>
    <property type="match status" value="1"/>
</dbReference>
<dbReference type="InterPro" id="IPR019111">
    <property type="entry name" value="PRESA_N"/>
</dbReference>
<dbReference type="EMBL" id="KI925132">
    <property type="protein sequence ID" value="ETW17272.1"/>
    <property type="molecule type" value="Genomic_DNA"/>
</dbReference>
<dbReference type="AlphaFoldDB" id="A0A024V3Z4"/>
<dbReference type="OrthoDB" id="375134at2759"/>
<dbReference type="Gene3D" id="6.10.280.180">
    <property type="entry name" value="Plasmodium RESA, N-terminal helical domain"/>
    <property type="match status" value="1"/>
</dbReference>
<evidence type="ECO:0000313" key="3">
    <source>
        <dbReference type="EMBL" id="ETW17272.1"/>
    </source>
</evidence>
<dbReference type="PANTHER" id="PTHR36193:SF23">
    <property type="entry name" value="PHISTB DOMAIN-CONTAINING RESA-LIKE PROTEIN 1"/>
    <property type="match status" value="1"/>
</dbReference>
<feature type="region of interest" description="Disordered" evidence="1">
    <location>
        <begin position="366"/>
        <end position="405"/>
    </location>
</feature>
<proteinExistence type="predicted"/>